<comment type="caution">
    <text evidence="2">The sequence shown here is derived from an EMBL/GenBank/DDBJ whole genome shotgun (WGS) entry which is preliminary data.</text>
</comment>
<dbReference type="AlphaFoldDB" id="A0A7W7WI20"/>
<evidence type="ECO:0000256" key="1">
    <source>
        <dbReference type="SAM" id="Phobius"/>
    </source>
</evidence>
<proteinExistence type="predicted"/>
<dbReference type="Pfam" id="PF07690">
    <property type="entry name" value="MFS_1"/>
    <property type="match status" value="1"/>
</dbReference>
<dbReference type="InterPro" id="IPR036259">
    <property type="entry name" value="MFS_trans_sf"/>
</dbReference>
<reference evidence="2 3" key="1">
    <citation type="submission" date="2020-08" db="EMBL/GenBank/DDBJ databases">
        <title>Sequencing the genomes of 1000 actinobacteria strains.</title>
        <authorList>
            <person name="Klenk H.-P."/>
        </authorList>
    </citation>
    <scope>NUCLEOTIDE SEQUENCE [LARGE SCALE GENOMIC DNA]</scope>
    <source>
        <strain evidence="2 3">DSM 44786</strain>
    </source>
</reference>
<dbReference type="InterPro" id="IPR011701">
    <property type="entry name" value="MFS"/>
</dbReference>
<feature type="transmembrane region" description="Helical" evidence="1">
    <location>
        <begin position="252"/>
        <end position="270"/>
    </location>
</feature>
<feature type="transmembrane region" description="Helical" evidence="1">
    <location>
        <begin position="79"/>
        <end position="102"/>
    </location>
</feature>
<keyword evidence="1" id="KW-0472">Membrane</keyword>
<dbReference type="PANTHER" id="PTHR23542">
    <property type="match status" value="1"/>
</dbReference>
<keyword evidence="3" id="KW-1185">Reference proteome</keyword>
<feature type="transmembrane region" description="Helical" evidence="1">
    <location>
        <begin position="360"/>
        <end position="384"/>
    </location>
</feature>
<feature type="transmembrane region" description="Helical" evidence="1">
    <location>
        <begin position="425"/>
        <end position="444"/>
    </location>
</feature>
<dbReference type="PANTHER" id="PTHR23542:SF1">
    <property type="entry name" value="MAJOR FACILITATOR SUPERFAMILY (MFS) PROFILE DOMAIN-CONTAINING PROTEIN"/>
    <property type="match status" value="1"/>
</dbReference>
<feature type="transmembrane region" description="Helical" evidence="1">
    <location>
        <begin position="45"/>
        <end position="67"/>
    </location>
</feature>
<name>A0A7W7WI20_9ACTN</name>
<dbReference type="GO" id="GO:0022857">
    <property type="term" value="F:transmembrane transporter activity"/>
    <property type="evidence" value="ECO:0007669"/>
    <property type="project" value="InterPro"/>
</dbReference>
<organism evidence="2 3">
    <name type="scientific">Kitasatospora gansuensis</name>
    <dbReference type="NCBI Taxonomy" id="258050"/>
    <lineage>
        <taxon>Bacteria</taxon>
        <taxon>Bacillati</taxon>
        <taxon>Actinomycetota</taxon>
        <taxon>Actinomycetes</taxon>
        <taxon>Kitasatosporales</taxon>
        <taxon>Streptomycetaceae</taxon>
        <taxon>Kitasatospora</taxon>
    </lineage>
</organism>
<dbReference type="Proteomes" id="UP000573327">
    <property type="component" value="Unassembled WGS sequence"/>
</dbReference>
<accession>A0A7W7WI20</accession>
<feature type="transmembrane region" description="Helical" evidence="1">
    <location>
        <begin position="396"/>
        <end position="419"/>
    </location>
</feature>
<keyword evidence="1" id="KW-0812">Transmembrane</keyword>
<evidence type="ECO:0000313" key="2">
    <source>
        <dbReference type="EMBL" id="MBB4948372.1"/>
    </source>
</evidence>
<sequence>MFASYRRLFAAPGALAFTLTGLFARLSFAMTGVSTVVLIATRRDSYALAGAVSAAGVVAVAVALPISGRLVDRYGQGRISAWSVLLAVWPTAGLLLCAHFGAPAWTLFLCCTASAVVPNLGGMARARWAHLYRDDPAARHVANSLEQALDELCFMGGPVLAMLLCTSLFPEAGLLAGVLLGSAGLLLFAAQRRTEPPVQPPAETAGRGALRDGGLRVLVLVFAATGVVFGSMEVTTIAYADALGRQPLAGGLLALVAAGSCASGLVLGLYRGRAGATRRPGPVRSILSDQRAALGARLGVRPERPRTGSYLAVPAVRPGGMPSVARPARSAGQGLVLGVTAMTVLLLLPLAAGLSGAGLAVLGLTLFVAGSGTAPTMVAGMTMVQELLPARQLNEGMGVAVAGILVGISTGAALGGVVAQQAAPGTGFLVPAGAAGLALLTALAGRRRLRARPAPGLSALAA</sequence>
<dbReference type="Gene3D" id="1.20.1250.20">
    <property type="entry name" value="MFS general substrate transporter like domains"/>
    <property type="match status" value="2"/>
</dbReference>
<feature type="transmembrane region" description="Helical" evidence="1">
    <location>
        <begin position="217"/>
        <end position="240"/>
    </location>
</feature>
<dbReference type="RefSeq" id="WP_313068365.1">
    <property type="nucleotide sequence ID" value="NZ_JACHJR010000001.1"/>
</dbReference>
<protein>
    <submittedName>
        <fullName evidence="2">MFS family permease</fullName>
    </submittedName>
</protein>
<keyword evidence="1" id="KW-1133">Transmembrane helix</keyword>
<feature type="transmembrane region" description="Helical" evidence="1">
    <location>
        <begin position="172"/>
        <end position="190"/>
    </location>
</feature>
<feature type="transmembrane region" description="Helical" evidence="1">
    <location>
        <begin position="335"/>
        <end position="354"/>
    </location>
</feature>
<gene>
    <name evidence="2" type="ORF">F4556_003907</name>
</gene>
<dbReference type="SUPFAM" id="SSF103473">
    <property type="entry name" value="MFS general substrate transporter"/>
    <property type="match status" value="1"/>
</dbReference>
<evidence type="ECO:0000313" key="3">
    <source>
        <dbReference type="Proteomes" id="UP000573327"/>
    </source>
</evidence>
<dbReference type="EMBL" id="JACHJR010000001">
    <property type="protein sequence ID" value="MBB4948372.1"/>
    <property type="molecule type" value="Genomic_DNA"/>
</dbReference>